<dbReference type="InParanoid" id="A0A0R0KW63"/>
<accession>A0A0R0KW63</accession>
<protein>
    <submittedName>
        <fullName evidence="1 2">Uncharacterized protein</fullName>
    </submittedName>
</protein>
<evidence type="ECO:0000313" key="2">
    <source>
        <dbReference type="EnsemblPlants" id="KRH68180"/>
    </source>
</evidence>
<organism evidence="1">
    <name type="scientific">Glycine max</name>
    <name type="common">Soybean</name>
    <name type="synonym">Glycine hispida</name>
    <dbReference type="NCBI Taxonomy" id="3847"/>
    <lineage>
        <taxon>Eukaryota</taxon>
        <taxon>Viridiplantae</taxon>
        <taxon>Streptophyta</taxon>
        <taxon>Embryophyta</taxon>
        <taxon>Tracheophyta</taxon>
        <taxon>Spermatophyta</taxon>
        <taxon>Magnoliopsida</taxon>
        <taxon>eudicotyledons</taxon>
        <taxon>Gunneridae</taxon>
        <taxon>Pentapetalae</taxon>
        <taxon>rosids</taxon>
        <taxon>fabids</taxon>
        <taxon>Fabales</taxon>
        <taxon>Fabaceae</taxon>
        <taxon>Papilionoideae</taxon>
        <taxon>50 kb inversion clade</taxon>
        <taxon>NPAAA clade</taxon>
        <taxon>indigoferoid/millettioid clade</taxon>
        <taxon>Phaseoleae</taxon>
        <taxon>Glycine</taxon>
        <taxon>Glycine subgen. Soja</taxon>
    </lineage>
</organism>
<dbReference type="AlphaFoldDB" id="A0A0R0KW63"/>
<dbReference type="Gramene" id="KRH68180">
    <property type="protein sequence ID" value="KRH68180"/>
    <property type="gene ID" value="GLYMA_03G213900"/>
</dbReference>
<sequence>MPLNYKTAHFNHKALTPQSQLQFFVLGLTFWPTKSALSSKLYHHTHQNPYNSWKQKSLTLKRIIKYFNTPWSYL</sequence>
<gene>
    <name evidence="1" type="ORF">GLYMA_03G213900</name>
</gene>
<dbReference type="Proteomes" id="UP000008827">
    <property type="component" value="Chromosome 3"/>
</dbReference>
<keyword evidence="3" id="KW-1185">Reference proteome</keyword>
<reference evidence="1 2" key="1">
    <citation type="journal article" date="2010" name="Nature">
        <title>Genome sequence of the palaeopolyploid soybean.</title>
        <authorList>
            <person name="Schmutz J."/>
            <person name="Cannon S.B."/>
            <person name="Schlueter J."/>
            <person name="Ma J."/>
            <person name="Mitros T."/>
            <person name="Nelson W."/>
            <person name="Hyten D.L."/>
            <person name="Song Q."/>
            <person name="Thelen J.J."/>
            <person name="Cheng J."/>
            <person name="Xu D."/>
            <person name="Hellsten U."/>
            <person name="May G.D."/>
            <person name="Yu Y."/>
            <person name="Sakurai T."/>
            <person name="Umezawa T."/>
            <person name="Bhattacharyya M.K."/>
            <person name="Sandhu D."/>
            <person name="Valliyodan B."/>
            <person name="Lindquist E."/>
            <person name="Peto M."/>
            <person name="Grant D."/>
            <person name="Shu S."/>
            <person name="Goodstein D."/>
            <person name="Barry K."/>
            <person name="Futrell-Griggs M."/>
            <person name="Abernathy B."/>
            <person name="Du J."/>
            <person name="Tian Z."/>
            <person name="Zhu L."/>
            <person name="Gill N."/>
            <person name="Joshi T."/>
            <person name="Libault M."/>
            <person name="Sethuraman A."/>
            <person name="Zhang X.-C."/>
            <person name="Shinozaki K."/>
            <person name="Nguyen H.T."/>
            <person name="Wing R.A."/>
            <person name="Cregan P."/>
            <person name="Specht J."/>
            <person name="Grimwood J."/>
            <person name="Rokhsar D."/>
            <person name="Stacey G."/>
            <person name="Shoemaker R.C."/>
            <person name="Jackson S.A."/>
        </authorList>
    </citation>
    <scope>NUCLEOTIDE SEQUENCE [LARGE SCALE GENOMIC DNA]</scope>
    <source>
        <strain evidence="2">cv. Williams 82</strain>
        <tissue evidence="1">Callus</tissue>
    </source>
</reference>
<evidence type="ECO:0000313" key="3">
    <source>
        <dbReference type="Proteomes" id="UP000008827"/>
    </source>
</evidence>
<dbReference type="EMBL" id="CM000836">
    <property type="protein sequence ID" value="KRH68180.1"/>
    <property type="molecule type" value="Genomic_DNA"/>
</dbReference>
<reference evidence="2" key="2">
    <citation type="submission" date="2018-02" db="UniProtKB">
        <authorList>
            <consortium name="EnsemblPlants"/>
        </authorList>
    </citation>
    <scope>IDENTIFICATION</scope>
    <source>
        <strain evidence="2">Williams 82</strain>
    </source>
</reference>
<name>A0A0R0KW63_SOYBN</name>
<dbReference type="EnsemblPlants" id="KRH68180">
    <property type="protein sequence ID" value="KRH68180"/>
    <property type="gene ID" value="GLYMA_03G213900"/>
</dbReference>
<proteinExistence type="predicted"/>
<reference evidence="1" key="3">
    <citation type="submission" date="2018-07" db="EMBL/GenBank/DDBJ databases">
        <title>WGS assembly of Glycine max.</title>
        <authorList>
            <person name="Schmutz J."/>
            <person name="Cannon S."/>
            <person name="Schlueter J."/>
            <person name="Ma J."/>
            <person name="Mitros T."/>
            <person name="Nelson W."/>
            <person name="Hyten D."/>
            <person name="Song Q."/>
            <person name="Thelen J."/>
            <person name="Cheng J."/>
            <person name="Xu D."/>
            <person name="Hellsten U."/>
            <person name="May G."/>
            <person name="Yu Y."/>
            <person name="Sakurai T."/>
            <person name="Umezawa T."/>
            <person name="Bhattacharyya M."/>
            <person name="Sandhu D."/>
            <person name="Valliyodan B."/>
            <person name="Lindquist E."/>
            <person name="Peto M."/>
            <person name="Grant D."/>
            <person name="Shu S."/>
            <person name="Goodstein D."/>
            <person name="Barry K."/>
            <person name="Futrell-Griggs M."/>
            <person name="Abernathy B."/>
            <person name="Du J."/>
            <person name="Tian Z."/>
            <person name="Zhu L."/>
            <person name="Gill N."/>
            <person name="Joshi T."/>
            <person name="Libault M."/>
            <person name="Sethuraman A."/>
            <person name="Zhang X."/>
            <person name="Shinozaki K."/>
            <person name="Nguyen H."/>
            <person name="Wing R."/>
            <person name="Cregan P."/>
            <person name="Specht J."/>
            <person name="Grimwood J."/>
            <person name="Rokhsar D."/>
            <person name="Stacey G."/>
            <person name="Shoemaker R."/>
            <person name="Jackson S."/>
        </authorList>
    </citation>
    <scope>NUCLEOTIDE SEQUENCE</scope>
    <source>
        <tissue evidence="1">Callus</tissue>
    </source>
</reference>
<evidence type="ECO:0000313" key="1">
    <source>
        <dbReference type="EMBL" id="KRH68180.1"/>
    </source>
</evidence>